<keyword evidence="2" id="KW-1278">Translocase</keyword>
<dbReference type="InterPro" id="IPR027417">
    <property type="entry name" value="P-loop_NTPase"/>
</dbReference>
<dbReference type="GO" id="GO:0016787">
    <property type="term" value="F:hydrolase activity"/>
    <property type="evidence" value="ECO:0007669"/>
    <property type="project" value="UniProtKB-KW"/>
</dbReference>
<organism evidence="3 4">
    <name type="scientific">Rhodocollybia butyracea</name>
    <dbReference type="NCBI Taxonomy" id="206335"/>
    <lineage>
        <taxon>Eukaryota</taxon>
        <taxon>Fungi</taxon>
        <taxon>Dikarya</taxon>
        <taxon>Basidiomycota</taxon>
        <taxon>Agaricomycotina</taxon>
        <taxon>Agaricomycetes</taxon>
        <taxon>Agaricomycetidae</taxon>
        <taxon>Agaricales</taxon>
        <taxon>Marasmiineae</taxon>
        <taxon>Omphalotaceae</taxon>
        <taxon>Rhodocollybia</taxon>
    </lineage>
</organism>
<dbReference type="GO" id="GO:0005743">
    <property type="term" value="C:mitochondrial inner membrane"/>
    <property type="evidence" value="ECO:0007669"/>
    <property type="project" value="TreeGrafter"/>
</dbReference>
<comment type="caution">
    <text evidence="3">The sequence shown here is derived from an EMBL/GenBank/DDBJ whole genome shotgun (WGS) entry which is preliminary data.</text>
</comment>
<keyword evidence="3" id="KW-0378">Hydrolase</keyword>
<dbReference type="EMBL" id="JADNRY010000060">
    <property type="protein sequence ID" value="KAF9068513.1"/>
    <property type="molecule type" value="Genomic_DNA"/>
</dbReference>
<accession>A0A9P5PR43</accession>
<dbReference type="GO" id="GO:0042626">
    <property type="term" value="F:ATPase-coupled transmembrane transporter activity"/>
    <property type="evidence" value="ECO:0007669"/>
    <property type="project" value="TreeGrafter"/>
</dbReference>
<dbReference type="PANTHER" id="PTHR24221:SF402">
    <property type="entry name" value="IRON-SULFUR CLUSTERS TRANSPORTER ABCB7, MITOCHONDRIAL"/>
    <property type="match status" value="1"/>
</dbReference>
<dbReference type="Gene3D" id="3.40.50.300">
    <property type="entry name" value="P-loop containing nucleotide triphosphate hydrolases"/>
    <property type="match status" value="1"/>
</dbReference>
<dbReference type="SUPFAM" id="SSF52540">
    <property type="entry name" value="P-loop containing nucleoside triphosphate hydrolases"/>
    <property type="match status" value="1"/>
</dbReference>
<gene>
    <name evidence="3" type="ORF">BDP27DRAFT_1224260</name>
</gene>
<evidence type="ECO:0000256" key="2">
    <source>
        <dbReference type="ARBA" id="ARBA00022967"/>
    </source>
</evidence>
<keyword evidence="1" id="KW-0813">Transport</keyword>
<dbReference type="PANTHER" id="PTHR24221">
    <property type="entry name" value="ATP-BINDING CASSETTE SUB-FAMILY B"/>
    <property type="match status" value="1"/>
</dbReference>
<evidence type="ECO:0000256" key="1">
    <source>
        <dbReference type="ARBA" id="ARBA00022448"/>
    </source>
</evidence>
<dbReference type="GO" id="GO:0006879">
    <property type="term" value="P:intracellular iron ion homeostasis"/>
    <property type="evidence" value="ECO:0007669"/>
    <property type="project" value="TreeGrafter"/>
</dbReference>
<evidence type="ECO:0000313" key="4">
    <source>
        <dbReference type="Proteomes" id="UP000772434"/>
    </source>
</evidence>
<proteinExistence type="predicted"/>
<sequence>MSLLEGYQTNVGEKGLMISGGEKQRLAMARVLLKDPLILFLMRRRTSAMVELMKNVHNTLLRELCTTVVIAHCLRTVVEVDLSVVLQEGRIAEQGTHEELMRRVGCIFSRGSSSRRRRSRFSCTVFSFTYSNKILYHVPCLLSIFPLSPSNRHARALAHC</sequence>
<evidence type="ECO:0000313" key="3">
    <source>
        <dbReference type="EMBL" id="KAF9068513.1"/>
    </source>
</evidence>
<name>A0A9P5PR43_9AGAR</name>
<dbReference type="Proteomes" id="UP000772434">
    <property type="component" value="Unassembled WGS sequence"/>
</dbReference>
<keyword evidence="4" id="KW-1185">Reference proteome</keyword>
<protein>
    <submittedName>
        <fullName evidence="3">P-loop containing nucleoside triphosphate hydrolase protein</fullName>
    </submittedName>
</protein>
<reference evidence="3" key="1">
    <citation type="submission" date="2020-11" db="EMBL/GenBank/DDBJ databases">
        <authorList>
            <consortium name="DOE Joint Genome Institute"/>
            <person name="Ahrendt S."/>
            <person name="Riley R."/>
            <person name="Andreopoulos W."/>
            <person name="Labutti K."/>
            <person name="Pangilinan J."/>
            <person name="Ruiz-Duenas F.J."/>
            <person name="Barrasa J.M."/>
            <person name="Sanchez-Garcia M."/>
            <person name="Camarero S."/>
            <person name="Miyauchi S."/>
            <person name="Serrano A."/>
            <person name="Linde D."/>
            <person name="Babiker R."/>
            <person name="Drula E."/>
            <person name="Ayuso-Fernandez I."/>
            <person name="Pacheco R."/>
            <person name="Padilla G."/>
            <person name="Ferreira P."/>
            <person name="Barriuso J."/>
            <person name="Kellner H."/>
            <person name="Castanera R."/>
            <person name="Alfaro M."/>
            <person name="Ramirez L."/>
            <person name="Pisabarro A.G."/>
            <person name="Kuo A."/>
            <person name="Tritt A."/>
            <person name="Lipzen A."/>
            <person name="He G."/>
            <person name="Yan M."/>
            <person name="Ng V."/>
            <person name="Cullen D."/>
            <person name="Martin F."/>
            <person name="Rosso M.-N."/>
            <person name="Henrissat B."/>
            <person name="Hibbett D."/>
            <person name="Martinez A.T."/>
            <person name="Grigoriev I.V."/>
        </authorList>
    </citation>
    <scope>NUCLEOTIDE SEQUENCE</scope>
    <source>
        <strain evidence="3">AH 40177</strain>
    </source>
</reference>
<dbReference type="InterPro" id="IPR039421">
    <property type="entry name" value="Type_1_exporter"/>
</dbReference>
<dbReference type="OrthoDB" id="6500128at2759"/>
<dbReference type="AlphaFoldDB" id="A0A9P5PR43"/>